<feature type="transmembrane region" description="Helical" evidence="2">
    <location>
        <begin position="98"/>
        <end position="121"/>
    </location>
</feature>
<feature type="compositionally biased region" description="Low complexity" evidence="1">
    <location>
        <begin position="351"/>
        <end position="369"/>
    </location>
</feature>
<reference evidence="4 5" key="1">
    <citation type="submission" date="2016-10" db="EMBL/GenBank/DDBJ databases">
        <authorList>
            <person name="Varghese N."/>
        </authorList>
    </citation>
    <scope>NUCLEOTIDE SEQUENCE [LARGE SCALE GENOMIC DNA]</scope>
</reference>
<feature type="compositionally biased region" description="Low complexity" evidence="1">
    <location>
        <begin position="446"/>
        <end position="478"/>
    </location>
</feature>
<name>A0A1Y6LSS6_ZYMTR</name>
<feature type="transmembrane region" description="Helical" evidence="2">
    <location>
        <begin position="217"/>
        <end position="241"/>
    </location>
</feature>
<evidence type="ECO:0000313" key="5">
    <source>
        <dbReference type="Proteomes" id="UP000215453"/>
    </source>
</evidence>
<feature type="compositionally biased region" description="Low complexity" evidence="1">
    <location>
        <begin position="399"/>
        <end position="420"/>
    </location>
</feature>
<keyword evidence="2" id="KW-0472">Membrane</keyword>
<keyword evidence="2" id="KW-1133">Transmembrane helix</keyword>
<feature type="compositionally biased region" description="Basic residues" evidence="1">
    <location>
        <begin position="491"/>
        <end position="502"/>
    </location>
</feature>
<dbReference type="EMBL" id="LT882684">
    <property type="protein sequence ID" value="SMY27447.1"/>
    <property type="molecule type" value="Genomic_DNA"/>
</dbReference>
<dbReference type="Pfam" id="PF20684">
    <property type="entry name" value="Fung_rhodopsin"/>
    <property type="match status" value="1"/>
</dbReference>
<feature type="domain" description="Rhodopsin" evidence="3">
    <location>
        <begin position="5"/>
        <end position="238"/>
    </location>
</feature>
<dbReference type="AlphaFoldDB" id="A0A1Y6LSS6"/>
<keyword evidence="2" id="KW-0812">Transmembrane</keyword>
<feature type="region of interest" description="Disordered" evidence="1">
    <location>
        <begin position="328"/>
        <end position="422"/>
    </location>
</feature>
<proteinExistence type="predicted"/>
<dbReference type="PANTHER" id="PTHR39614:SF2">
    <property type="entry name" value="INTEGRAL MEMBRANE PROTEIN"/>
    <property type="match status" value="1"/>
</dbReference>
<protein>
    <recommendedName>
        <fullName evidence="3">Rhodopsin domain-containing protein</fullName>
    </recommendedName>
</protein>
<accession>A0A1Y6LSS6</accession>
<feature type="transmembrane region" description="Helical" evidence="2">
    <location>
        <begin position="63"/>
        <end position="86"/>
    </location>
</feature>
<evidence type="ECO:0000256" key="1">
    <source>
        <dbReference type="SAM" id="MobiDB-lite"/>
    </source>
</evidence>
<sequence>MVFLIRLFLRLQISGPLGWDDAACGAATIFGITWSSVILLAVHHGLGQPQETLTAVDVAESYVLFWISRQFYALATGCSILSVTFFIMRITQTRHHLWILKTLIVVEGTWVLITVFILAFSCGADRPWYSKQGGCIDLWSVWLSHTVIYMFFEGLNLKTAMLIIWNLQMPLHPKAVVFISFALRLLVLPPAIVRLKYVRIAISSPDLTLYRVNSNLLSTIVLHVSIILATVPCAKPFFALFNNNIFRSPKQISAVEANYPAPPTPIPTSSCSLDNFGTPQPEPLTWDRRRSFASAPLPPPAPLPPTAQLAARRKSVTFKLNLPPFHWNRRTSHARSRQIANSARPTPLPTIPSTGSTPSPSLPTEPTELNTYPSTRPVFRKAGQSPSSSPSAQTSMTKTTSRSYHSSASASQSPSAPATPQLHRHLPLHNHIHQLSSSALPSPAISAAASTSADTSAATSQYTTTTRTTSKSQSRSPRNSPPSTPGGTKEKSRKKKRRRVPRRPSDLDWIANLRPDEGRTVTTIRGGSEGGDEGGGGGGGGGLLAKRVGKAKAGDGGGNGGGWEGFGVIERKEEFGFFYDDEGGGAHTHGEQSGKVAEEGNCSGRHEEEEEPGPSS</sequence>
<feature type="compositionally biased region" description="Basic and acidic residues" evidence="1">
    <location>
        <begin position="588"/>
        <end position="598"/>
    </location>
</feature>
<feature type="region of interest" description="Disordered" evidence="1">
    <location>
        <begin position="579"/>
        <end position="616"/>
    </location>
</feature>
<evidence type="ECO:0000259" key="3">
    <source>
        <dbReference type="Pfam" id="PF20684"/>
    </source>
</evidence>
<feature type="transmembrane region" description="Helical" evidence="2">
    <location>
        <begin position="176"/>
        <end position="197"/>
    </location>
</feature>
<organism evidence="4 5">
    <name type="scientific">Zymoseptoria tritici ST99CH_1A5</name>
    <dbReference type="NCBI Taxonomy" id="1276529"/>
    <lineage>
        <taxon>Eukaryota</taxon>
        <taxon>Fungi</taxon>
        <taxon>Dikarya</taxon>
        <taxon>Ascomycota</taxon>
        <taxon>Pezizomycotina</taxon>
        <taxon>Dothideomycetes</taxon>
        <taxon>Dothideomycetidae</taxon>
        <taxon>Mycosphaerellales</taxon>
        <taxon>Mycosphaerellaceae</taxon>
        <taxon>Zymoseptoria</taxon>
    </lineage>
</organism>
<feature type="region of interest" description="Disordered" evidence="1">
    <location>
        <begin position="446"/>
        <end position="541"/>
    </location>
</feature>
<dbReference type="PANTHER" id="PTHR39614">
    <property type="entry name" value="INTEGRAL MEMBRANE PROTEIN"/>
    <property type="match status" value="1"/>
</dbReference>
<evidence type="ECO:0000313" key="4">
    <source>
        <dbReference type="EMBL" id="SMY27447.1"/>
    </source>
</evidence>
<gene>
    <name evidence="4" type="ORF">ZT1A5_G8892</name>
</gene>
<dbReference type="Proteomes" id="UP000215453">
    <property type="component" value="Chromosome 9"/>
</dbReference>
<evidence type="ECO:0000256" key="2">
    <source>
        <dbReference type="SAM" id="Phobius"/>
    </source>
</evidence>
<dbReference type="InterPro" id="IPR049326">
    <property type="entry name" value="Rhodopsin_dom_fungi"/>
</dbReference>
<feature type="compositionally biased region" description="Gly residues" evidence="1">
    <location>
        <begin position="527"/>
        <end position="541"/>
    </location>
</feature>